<reference evidence="6" key="1">
    <citation type="submission" date="2021-01" db="EMBL/GenBank/DDBJ databases">
        <authorList>
            <person name="Corre E."/>
            <person name="Pelletier E."/>
            <person name="Niang G."/>
            <person name="Scheremetjew M."/>
            <person name="Finn R."/>
            <person name="Kale V."/>
            <person name="Holt S."/>
            <person name="Cochrane G."/>
            <person name="Meng A."/>
            <person name="Brown T."/>
            <person name="Cohen L."/>
        </authorList>
    </citation>
    <scope>NUCLEOTIDE SEQUENCE</scope>
    <source>
        <strain evidence="6">SAG 11-49</strain>
    </source>
</reference>
<name>A0A7S0S137_9CHLO</name>
<sequence length="169" mass="18575">MQAIRLGFSSLRAPLLYHSSHVNPRAVICASMFAGPASENLCGQSCAGACSKDTPLVPKEEVPELLKAVPAWSLQDGGKLLSRKFTARNFKEAMKFFNQLAEVAEEEGHHPDFHLTNYRDVEVIVSTHAAGGLTKFDFILASKIDRIEVDYSPKWMAAEKERLAGKLAS</sequence>
<comment type="catalytic activity">
    <reaction evidence="1">
        <text>(4aS,6R)-4a-hydroxy-L-erythro-5,6,7,8-tetrahydrobiopterin = (6R)-L-erythro-6,7-dihydrobiopterin + H2O</text>
        <dbReference type="Rhea" id="RHEA:11920"/>
        <dbReference type="ChEBI" id="CHEBI:15377"/>
        <dbReference type="ChEBI" id="CHEBI:15642"/>
        <dbReference type="ChEBI" id="CHEBI:43120"/>
        <dbReference type="EC" id="4.2.1.96"/>
    </reaction>
</comment>
<evidence type="ECO:0000256" key="3">
    <source>
        <dbReference type="ARBA" id="ARBA00013252"/>
    </source>
</evidence>
<accession>A0A7S0S137</accession>
<dbReference type="PANTHER" id="PTHR12599">
    <property type="entry name" value="PTERIN-4-ALPHA-CARBINOLAMINE DEHYDRATASE"/>
    <property type="match status" value="1"/>
</dbReference>
<organism evidence="6">
    <name type="scientific">Chlamydomonas leiostraca</name>
    <dbReference type="NCBI Taxonomy" id="1034604"/>
    <lineage>
        <taxon>Eukaryota</taxon>
        <taxon>Viridiplantae</taxon>
        <taxon>Chlorophyta</taxon>
        <taxon>core chlorophytes</taxon>
        <taxon>Chlorophyceae</taxon>
        <taxon>CS clade</taxon>
        <taxon>Chlamydomonadales</taxon>
        <taxon>Chlamydomonadaceae</taxon>
        <taxon>Chlamydomonas</taxon>
    </lineage>
</organism>
<dbReference type="HAMAP" id="MF_00434">
    <property type="entry name" value="Pterin_4_alpha"/>
    <property type="match status" value="1"/>
</dbReference>
<dbReference type="EC" id="4.2.1.96" evidence="3"/>
<dbReference type="InterPro" id="IPR001533">
    <property type="entry name" value="Pterin_deHydtase"/>
</dbReference>
<dbReference type="GO" id="GO:0006729">
    <property type="term" value="P:tetrahydrobiopterin biosynthetic process"/>
    <property type="evidence" value="ECO:0007669"/>
    <property type="project" value="InterPro"/>
</dbReference>
<evidence type="ECO:0000256" key="2">
    <source>
        <dbReference type="ARBA" id="ARBA00006472"/>
    </source>
</evidence>
<dbReference type="CDD" id="cd00913">
    <property type="entry name" value="PCD_DCoH_subfamily_a"/>
    <property type="match status" value="1"/>
</dbReference>
<proteinExistence type="inferred from homology"/>
<dbReference type="InterPro" id="IPR036428">
    <property type="entry name" value="PCD_sf"/>
</dbReference>
<protein>
    <recommendedName>
        <fullName evidence="3">4a-hydroxytetrahydrobiopterin dehydratase</fullName>
        <ecNumber evidence="3">4.2.1.96</ecNumber>
    </recommendedName>
    <alternativeName>
        <fullName evidence="5">4-alpha-hydroxy-tetrahydropterin dehydratase</fullName>
    </alternativeName>
</protein>
<evidence type="ECO:0000256" key="5">
    <source>
        <dbReference type="ARBA" id="ARBA00030497"/>
    </source>
</evidence>
<dbReference type="SUPFAM" id="SSF55248">
    <property type="entry name" value="PCD-like"/>
    <property type="match status" value="1"/>
</dbReference>
<dbReference type="AlphaFoldDB" id="A0A7S0S137"/>
<dbReference type="PANTHER" id="PTHR12599:SF0">
    <property type="entry name" value="PTERIN-4-ALPHA-CARBINOLAMINE DEHYDRATASE"/>
    <property type="match status" value="1"/>
</dbReference>
<gene>
    <name evidence="6" type="ORF">CLEI1391_LOCUS17099</name>
</gene>
<dbReference type="Gene3D" id="3.30.1360.20">
    <property type="entry name" value="Transcriptional coactivator/pterin dehydratase"/>
    <property type="match status" value="1"/>
</dbReference>
<evidence type="ECO:0000256" key="4">
    <source>
        <dbReference type="ARBA" id="ARBA00023239"/>
    </source>
</evidence>
<dbReference type="GO" id="GO:0008124">
    <property type="term" value="F:4-alpha-hydroxytetrahydrobiopterin dehydratase activity"/>
    <property type="evidence" value="ECO:0007669"/>
    <property type="project" value="UniProtKB-EC"/>
</dbReference>
<comment type="similarity">
    <text evidence="2">Belongs to the pterin-4-alpha-carbinolamine dehydratase family.</text>
</comment>
<dbReference type="EMBL" id="HBFB01030573">
    <property type="protein sequence ID" value="CAD8692916.1"/>
    <property type="molecule type" value="Transcribed_RNA"/>
</dbReference>
<evidence type="ECO:0000313" key="6">
    <source>
        <dbReference type="EMBL" id="CAD8692916.1"/>
    </source>
</evidence>
<evidence type="ECO:0000256" key="1">
    <source>
        <dbReference type="ARBA" id="ARBA00001554"/>
    </source>
</evidence>
<keyword evidence="4" id="KW-0456">Lyase</keyword>
<dbReference type="Pfam" id="PF01329">
    <property type="entry name" value="Pterin_4a"/>
    <property type="match status" value="1"/>
</dbReference>